<comment type="similarity">
    <text evidence="5">Belongs to the LipB family.</text>
</comment>
<accession>A0ABW3THX4</accession>
<gene>
    <name evidence="7" type="primary">lipB</name>
    <name evidence="7" type="ORF">ACFQ3U_00235</name>
</gene>
<dbReference type="Pfam" id="PF21948">
    <property type="entry name" value="LplA-B_cat"/>
    <property type="match status" value="1"/>
</dbReference>
<evidence type="ECO:0000313" key="7">
    <source>
        <dbReference type="EMBL" id="MFD1200321.1"/>
    </source>
</evidence>
<dbReference type="EC" id="2.3.1.181" evidence="5"/>
<comment type="caution">
    <text evidence="7">The sequence shown here is derived from an EMBL/GenBank/DDBJ whole genome shotgun (WGS) entry which is preliminary data.</text>
</comment>
<dbReference type="GO" id="GO:0033819">
    <property type="term" value="F:lipoyl(octanoyl) transferase activity"/>
    <property type="evidence" value="ECO:0007669"/>
    <property type="project" value="UniProtKB-EC"/>
</dbReference>
<dbReference type="PANTHER" id="PTHR10993:SF7">
    <property type="entry name" value="LIPOYLTRANSFERASE 2, MITOCHONDRIAL-RELATED"/>
    <property type="match status" value="1"/>
</dbReference>
<comment type="catalytic activity">
    <reaction evidence="5">
        <text>octanoyl-[ACP] + L-lysyl-[protein] = N(6)-octanoyl-L-lysyl-[protein] + holo-[ACP] + H(+)</text>
        <dbReference type="Rhea" id="RHEA:17665"/>
        <dbReference type="Rhea" id="RHEA-COMP:9636"/>
        <dbReference type="Rhea" id="RHEA-COMP:9685"/>
        <dbReference type="Rhea" id="RHEA-COMP:9752"/>
        <dbReference type="Rhea" id="RHEA-COMP:9928"/>
        <dbReference type="ChEBI" id="CHEBI:15378"/>
        <dbReference type="ChEBI" id="CHEBI:29969"/>
        <dbReference type="ChEBI" id="CHEBI:64479"/>
        <dbReference type="ChEBI" id="CHEBI:78463"/>
        <dbReference type="ChEBI" id="CHEBI:78809"/>
        <dbReference type="EC" id="2.3.1.181"/>
    </reaction>
</comment>
<evidence type="ECO:0000313" key="8">
    <source>
        <dbReference type="Proteomes" id="UP001597181"/>
    </source>
</evidence>
<dbReference type="RefSeq" id="WP_343958408.1">
    <property type="nucleotide sequence ID" value="NZ_BAAAKZ010000003.1"/>
</dbReference>
<evidence type="ECO:0000256" key="3">
    <source>
        <dbReference type="ARBA" id="ARBA00023315"/>
    </source>
</evidence>
<dbReference type="InterPro" id="IPR045864">
    <property type="entry name" value="aa-tRNA-synth_II/BPL/LPL"/>
</dbReference>
<dbReference type="Gene3D" id="3.30.930.10">
    <property type="entry name" value="Bira Bifunctional Protein, Domain 2"/>
    <property type="match status" value="1"/>
</dbReference>
<keyword evidence="8" id="KW-1185">Reference proteome</keyword>
<evidence type="ECO:0000256" key="2">
    <source>
        <dbReference type="ARBA" id="ARBA00022679"/>
    </source>
</evidence>
<keyword evidence="2 5" id="KW-0808">Transferase</keyword>
<dbReference type="NCBIfam" id="NF010925">
    <property type="entry name" value="PRK14345.1"/>
    <property type="match status" value="1"/>
</dbReference>
<comment type="function">
    <text evidence="4 5">Catalyzes the transfer of endogenously produced octanoic acid from octanoyl-acyl-carrier-protein onto the lipoyl domains of lipoate-dependent enzymes. Lipoyl-ACP can also act as a substrate although octanoyl-ACP is likely to be the physiological substrate.</text>
</comment>
<dbReference type="InterPro" id="IPR000544">
    <property type="entry name" value="Octanoyltransferase"/>
</dbReference>
<proteinExistence type="inferred from homology"/>
<name>A0ABW3THX4_9MICO</name>
<evidence type="ECO:0000256" key="5">
    <source>
        <dbReference type="PIRNR" id="PIRNR016262"/>
    </source>
</evidence>
<dbReference type="PANTHER" id="PTHR10993">
    <property type="entry name" value="OCTANOYLTRANSFERASE"/>
    <property type="match status" value="1"/>
</dbReference>
<dbReference type="PROSITE" id="PS51733">
    <property type="entry name" value="BPL_LPL_CATALYTIC"/>
    <property type="match status" value="1"/>
</dbReference>
<sequence>MSARSNPAALARPGDAHDAGTVLLLEHTPVYTAGRRAEAHEYPSDGTPVVAVNRGGKVTWHGPGQLVAYPVIRLASGFGGADLVRALEGALIAVVAEFGIAGTRVDGRTGVWTELRASAAPAPTLSKLAQIGIHVSRRIVTHGIALNCSNDLAPFANFVPCGITDAGVTTLSDCVGRTVTPAEVAPALERHLAPVLERFAV</sequence>
<dbReference type="EMBL" id="JBHTLY010000001">
    <property type="protein sequence ID" value="MFD1200321.1"/>
    <property type="molecule type" value="Genomic_DNA"/>
</dbReference>
<evidence type="ECO:0000256" key="1">
    <source>
        <dbReference type="ARBA" id="ARBA00004821"/>
    </source>
</evidence>
<dbReference type="InterPro" id="IPR004143">
    <property type="entry name" value="BPL_LPL_catalytic"/>
</dbReference>
<dbReference type="PIRSF" id="PIRSF016262">
    <property type="entry name" value="LPLase"/>
    <property type="match status" value="1"/>
</dbReference>
<reference evidence="8" key="1">
    <citation type="journal article" date="2019" name="Int. J. Syst. Evol. Microbiol.">
        <title>The Global Catalogue of Microorganisms (GCM) 10K type strain sequencing project: providing services to taxonomists for standard genome sequencing and annotation.</title>
        <authorList>
            <consortium name="The Broad Institute Genomics Platform"/>
            <consortium name="The Broad Institute Genome Sequencing Center for Infectious Disease"/>
            <person name="Wu L."/>
            <person name="Ma J."/>
        </authorList>
    </citation>
    <scope>NUCLEOTIDE SEQUENCE [LARGE SCALE GENOMIC DNA]</scope>
    <source>
        <strain evidence="8">CCUG 50213</strain>
    </source>
</reference>
<dbReference type="NCBIfam" id="TIGR00214">
    <property type="entry name" value="lipB"/>
    <property type="match status" value="1"/>
</dbReference>
<organism evidence="7 8">
    <name type="scientific">Leucobacter albus</name>
    <dbReference type="NCBI Taxonomy" id="272210"/>
    <lineage>
        <taxon>Bacteria</taxon>
        <taxon>Bacillati</taxon>
        <taxon>Actinomycetota</taxon>
        <taxon>Actinomycetes</taxon>
        <taxon>Micrococcales</taxon>
        <taxon>Microbacteriaceae</taxon>
        <taxon>Leucobacter</taxon>
    </lineage>
</organism>
<evidence type="ECO:0000259" key="6">
    <source>
        <dbReference type="PROSITE" id="PS51733"/>
    </source>
</evidence>
<dbReference type="PROSITE" id="PS01313">
    <property type="entry name" value="LIPB"/>
    <property type="match status" value="1"/>
</dbReference>
<dbReference type="Proteomes" id="UP001597181">
    <property type="component" value="Unassembled WGS sequence"/>
</dbReference>
<feature type="domain" description="BPL/LPL catalytic" evidence="6">
    <location>
        <begin position="16"/>
        <end position="200"/>
    </location>
</feature>
<protein>
    <recommendedName>
        <fullName evidence="5">Octanoyltransferase</fullName>
        <ecNumber evidence="5">2.3.1.181</ecNumber>
    </recommendedName>
</protein>
<dbReference type="CDD" id="cd16444">
    <property type="entry name" value="LipB"/>
    <property type="match status" value="1"/>
</dbReference>
<dbReference type="SUPFAM" id="SSF55681">
    <property type="entry name" value="Class II aaRS and biotin synthetases"/>
    <property type="match status" value="1"/>
</dbReference>
<comment type="pathway">
    <text evidence="1 5">Protein modification; protein lipoylation via endogenous pathway; protein N(6)-(lipoyl)lysine from octanoyl-[acyl-carrier-protein]: step 1/2.</text>
</comment>
<keyword evidence="3 5" id="KW-0012">Acyltransferase</keyword>
<evidence type="ECO:0000256" key="4">
    <source>
        <dbReference type="ARBA" id="ARBA00024732"/>
    </source>
</evidence>
<dbReference type="InterPro" id="IPR020605">
    <property type="entry name" value="Octanoyltransferase_CS"/>
</dbReference>